<evidence type="ECO:0000256" key="1">
    <source>
        <dbReference type="SAM" id="Coils"/>
    </source>
</evidence>
<protein>
    <submittedName>
        <fullName evidence="2">Uncharacterized protein</fullName>
    </submittedName>
</protein>
<name>A0A2G9TCE3_TELCI</name>
<feature type="coiled-coil region" evidence="1">
    <location>
        <begin position="29"/>
        <end position="56"/>
    </location>
</feature>
<keyword evidence="3" id="KW-1185">Reference proteome</keyword>
<organism evidence="2 3">
    <name type="scientific">Teladorsagia circumcincta</name>
    <name type="common">Brown stomach worm</name>
    <name type="synonym">Ostertagia circumcincta</name>
    <dbReference type="NCBI Taxonomy" id="45464"/>
    <lineage>
        <taxon>Eukaryota</taxon>
        <taxon>Metazoa</taxon>
        <taxon>Ecdysozoa</taxon>
        <taxon>Nematoda</taxon>
        <taxon>Chromadorea</taxon>
        <taxon>Rhabditida</taxon>
        <taxon>Rhabditina</taxon>
        <taxon>Rhabditomorpha</taxon>
        <taxon>Strongyloidea</taxon>
        <taxon>Trichostrongylidae</taxon>
        <taxon>Teladorsagia</taxon>
    </lineage>
</organism>
<dbReference type="AlphaFoldDB" id="A0A2G9TCE3"/>
<sequence length="78" mass="8962">MSSAQQTVIDLEGKKTQLRLKQALFDTLLEDGDAAISRAQKELDQNREKLATLLATYDEVKQIWGEFLKRIIRGENNR</sequence>
<gene>
    <name evidence="2" type="ORF">TELCIR_23054</name>
</gene>
<reference evidence="2 3" key="1">
    <citation type="submission" date="2015-09" db="EMBL/GenBank/DDBJ databases">
        <title>Draft genome of the parasitic nematode Teladorsagia circumcincta isolate WARC Sus (inbred).</title>
        <authorList>
            <person name="Mitreva M."/>
        </authorList>
    </citation>
    <scope>NUCLEOTIDE SEQUENCE [LARGE SCALE GENOMIC DNA]</scope>
    <source>
        <strain evidence="2 3">S</strain>
    </source>
</reference>
<keyword evidence="1" id="KW-0175">Coiled coil</keyword>
<accession>A0A2G9TCE3</accession>
<proteinExistence type="predicted"/>
<dbReference type="Proteomes" id="UP000230423">
    <property type="component" value="Unassembled WGS sequence"/>
</dbReference>
<dbReference type="EMBL" id="KZ385435">
    <property type="protein sequence ID" value="PIO55558.1"/>
    <property type="molecule type" value="Genomic_DNA"/>
</dbReference>
<evidence type="ECO:0000313" key="2">
    <source>
        <dbReference type="EMBL" id="PIO55558.1"/>
    </source>
</evidence>
<evidence type="ECO:0000313" key="3">
    <source>
        <dbReference type="Proteomes" id="UP000230423"/>
    </source>
</evidence>